<evidence type="ECO:0000256" key="1">
    <source>
        <dbReference type="ARBA" id="ARBA00001933"/>
    </source>
</evidence>
<dbReference type="InterPro" id="IPR015421">
    <property type="entry name" value="PyrdxlP-dep_Trfase_major"/>
</dbReference>
<evidence type="ECO:0000256" key="3">
    <source>
        <dbReference type="ARBA" id="ARBA00022898"/>
    </source>
</evidence>
<dbReference type="Pfam" id="PF00282">
    <property type="entry name" value="Pyridoxal_deC"/>
    <property type="match status" value="1"/>
</dbReference>
<evidence type="ECO:0000313" key="6">
    <source>
        <dbReference type="EMBL" id="CDW97509.1"/>
    </source>
</evidence>
<dbReference type="AlphaFoldDB" id="A0A0F7S844"/>
<dbReference type="GO" id="GO:0016831">
    <property type="term" value="F:carboxy-lyase activity"/>
    <property type="evidence" value="ECO:0007669"/>
    <property type="project" value="UniProtKB-KW"/>
</dbReference>
<dbReference type="GO" id="GO:0019752">
    <property type="term" value="P:carboxylic acid metabolic process"/>
    <property type="evidence" value="ECO:0007669"/>
    <property type="project" value="InterPro"/>
</dbReference>
<keyword evidence="7" id="KW-1185">Reference proteome</keyword>
<dbReference type="InterPro" id="IPR015424">
    <property type="entry name" value="PyrdxlP-dep_Trfase"/>
</dbReference>
<dbReference type="PANTHER" id="PTHR11999:SF70">
    <property type="entry name" value="MIP05841P"/>
    <property type="match status" value="1"/>
</dbReference>
<dbReference type="InterPro" id="IPR002129">
    <property type="entry name" value="PyrdxlP-dep_de-COase"/>
</dbReference>
<dbReference type="STRING" id="49012.A0A0F7S844"/>
<name>A0A0F7S844_9BASI</name>
<proteinExistence type="inferred from homology"/>
<evidence type="ECO:0000256" key="4">
    <source>
        <dbReference type="ARBA" id="ARBA00023239"/>
    </source>
</evidence>
<evidence type="ECO:0000313" key="7">
    <source>
        <dbReference type="Proteomes" id="UP000242770"/>
    </source>
</evidence>
<dbReference type="GO" id="GO:0030170">
    <property type="term" value="F:pyridoxal phosphate binding"/>
    <property type="evidence" value="ECO:0007669"/>
    <property type="project" value="InterPro"/>
</dbReference>
<dbReference type="SUPFAM" id="SSF53383">
    <property type="entry name" value="PLP-dependent transferases"/>
    <property type="match status" value="1"/>
</dbReference>
<dbReference type="Proteomes" id="UP000242770">
    <property type="component" value="Unassembled WGS sequence"/>
</dbReference>
<comment type="cofactor">
    <cofactor evidence="1 5">
        <name>pyridoxal 5'-phosphate</name>
        <dbReference type="ChEBI" id="CHEBI:597326"/>
    </cofactor>
</comment>
<keyword evidence="2" id="KW-0210">Decarboxylase</keyword>
<dbReference type="InterPro" id="IPR010977">
    <property type="entry name" value="Aromatic_deC"/>
</dbReference>
<evidence type="ECO:0000256" key="5">
    <source>
        <dbReference type="RuleBase" id="RU000382"/>
    </source>
</evidence>
<evidence type="ECO:0000256" key="2">
    <source>
        <dbReference type="ARBA" id="ARBA00022793"/>
    </source>
</evidence>
<sequence length="118" mass="12868">MAGWRGRLSSKLVLYGTTQMHSIAAKAALILGLDFRALPVSAPHYSLDAATLTRAIEQDQAQGRVPFLLIATIGTTSSGAVDNLTEITRKVHVDQTWELIAETARQTWDRFSKNVAST</sequence>
<dbReference type="GO" id="GO:0005737">
    <property type="term" value="C:cytoplasm"/>
    <property type="evidence" value="ECO:0007669"/>
    <property type="project" value="TreeGrafter"/>
</dbReference>
<keyword evidence="4 5" id="KW-0456">Lyase</keyword>
<comment type="similarity">
    <text evidence="5">Belongs to the group II decarboxylase family.</text>
</comment>
<dbReference type="PANTHER" id="PTHR11999">
    <property type="entry name" value="GROUP II PYRIDOXAL-5-PHOSPHATE DECARBOXYLASE"/>
    <property type="match status" value="1"/>
</dbReference>
<keyword evidence="3 5" id="KW-0663">Pyridoxal phosphate</keyword>
<organism evidence="6 7">
    <name type="scientific">Sporisorium scitamineum</name>
    <dbReference type="NCBI Taxonomy" id="49012"/>
    <lineage>
        <taxon>Eukaryota</taxon>
        <taxon>Fungi</taxon>
        <taxon>Dikarya</taxon>
        <taxon>Basidiomycota</taxon>
        <taxon>Ustilaginomycotina</taxon>
        <taxon>Ustilaginomycetes</taxon>
        <taxon>Ustilaginales</taxon>
        <taxon>Ustilaginaceae</taxon>
        <taxon>Sporisorium</taxon>
    </lineage>
</organism>
<dbReference type="EMBL" id="CCFA01001824">
    <property type="protein sequence ID" value="CDW97509.1"/>
    <property type="molecule type" value="Genomic_DNA"/>
</dbReference>
<reference evidence="7" key="1">
    <citation type="submission" date="2014-06" db="EMBL/GenBank/DDBJ databases">
        <authorList>
            <person name="Berkman P.J."/>
        </authorList>
    </citation>
    <scope>NUCLEOTIDE SEQUENCE [LARGE SCALE GENOMIC DNA]</scope>
</reference>
<protein>
    <submittedName>
        <fullName evidence="6">Uncharacterized protein</fullName>
    </submittedName>
</protein>
<dbReference type="Gene3D" id="3.40.640.10">
    <property type="entry name" value="Type I PLP-dependent aspartate aminotransferase-like (Major domain)"/>
    <property type="match status" value="1"/>
</dbReference>
<gene>
    <name evidence="6" type="primary">SSCI32990.1</name>
</gene>
<accession>A0A0F7S844</accession>